<dbReference type="HAMAP" id="MF_01021">
    <property type="entry name" value="HisI"/>
    <property type="match status" value="1"/>
</dbReference>
<dbReference type="PANTHER" id="PTHR42945:SF1">
    <property type="entry name" value="HISTIDINE BIOSYNTHESIS BIFUNCTIONAL PROTEIN HIS7"/>
    <property type="match status" value="1"/>
</dbReference>
<dbReference type="NCBIfam" id="NF000768">
    <property type="entry name" value="PRK00051.1"/>
    <property type="match status" value="1"/>
</dbReference>
<comment type="similarity">
    <text evidence="5">In the C-terminal section; belongs to the PRA-PH family.</text>
</comment>
<evidence type="ECO:0000256" key="3">
    <source>
        <dbReference type="ARBA" id="ARBA00005169"/>
    </source>
</evidence>
<comment type="subcellular location">
    <subcellularLocation>
        <location evidence="11">Cytoplasm</location>
    </subcellularLocation>
</comment>
<comment type="similarity">
    <text evidence="11">Belongs to the PRA-CH family.</text>
</comment>
<keyword evidence="14" id="KW-1185">Reference proteome</keyword>
<dbReference type="InterPro" id="IPR002496">
    <property type="entry name" value="PRib_AMP_CycHydrolase_dom"/>
</dbReference>
<comment type="pathway">
    <text evidence="4">Amino-acid biosynthesis; L-histidine biosynthesis; L-histidine from 5-phospho-alpha-D-ribose 1-diphosphate: step 2/9.</text>
</comment>
<feature type="binding site" evidence="11">
    <location>
        <position position="86"/>
    </location>
    <ligand>
        <name>Mg(2+)</name>
        <dbReference type="ChEBI" id="CHEBI:18420"/>
    </ligand>
</feature>
<accession>A0AA43RHG2</accession>
<keyword evidence="7 11" id="KW-0963">Cytoplasm</keyword>
<evidence type="ECO:0000256" key="6">
    <source>
        <dbReference type="ARBA" id="ARBA00008299"/>
    </source>
</evidence>
<feature type="binding site" evidence="11">
    <location>
        <position position="84"/>
    </location>
    <ligand>
        <name>Mg(2+)</name>
        <dbReference type="ChEBI" id="CHEBI:18420"/>
    </ligand>
</feature>
<dbReference type="GO" id="GO:0004636">
    <property type="term" value="F:phosphoribosyl-ATP diphosphatase activity"/>
    <property type="evidence" value="ECO:0007669"/>
    <property type="project" value="UniProtKB-EC"/>
</dbReference>
<dbReference type="Pfam" id="PF01502">
    <property type="entry name" value="PRA-CH"/>
    <property type="match status" value="1"/>
</dbReference>
<dbReference type="EC" id="3.5.4.19" evidence="11"/>
<comment type="pathway">
    <text evidence="3 11">Amino-acid biosynthesis; L-histidine biosynthesis; L-histidine from 5-phospho-alpha-D-ribose 1-diphosphate: step 3/9.</text>
</comment>
<comment type="similarity">
    <text evidence="6">In the N-terminal section; belongs to the PRA-CH family.</text>
</comment>
<dbReference type="InterPro" id="IPR038019">
    <property type="entry name" value="PRib_AMP_CycHydrolase_sf"/>
</dbReference>
<comment type="catalytic activity">
    <reaction evidence="1 11">
        <text>1-(5-phospho-beta-D-ribosyl)-5'-AMP + H2O = 1-(5-phospho-beta-D-ribosyl)-5-[(5-phospho-beta-D-ribosylamino)methylideneamino]imidazole-4-carboxamide</text>
        <dbReference type="Rhea" id="RHEA:20049"/>
        <dbReference type="ChEBI" id="CHEBI:15377"/>
        <dbReference type="ChEBI" id="CHEBI:58435"/>
        <dbReference type="ChEBI" id="CHEBI:59457"/>
        <dbReference type="EC" id="3.5.4.19"/>
    </reaction>
</comment>
<dbReference type="SUPFAM" id="SSF141734">
    <property type="entry name" value="HisI-like"/>
    <property type="match status" value="1"/>
</dbReference>
<gene>
    <name evidence="11 13" type="primary">hisI</name>
    <name evidence="13" type="ORF">Q3982_04390</name>
</gene>
<evidence type="ECO:0000259" key="12">
    <source>
        <dbReference type="Pfam" id="PF01502"/>
    </source>
</evidence>
<protein>
    <recommendedName>
        <fullName evidence="11">Phosphoribosyl-AMP cyclohydrolase</fullName>
        <shortName evidence="11">PRA-CH</shortName>
        <ecNumber evidence="11">3.5.4.19</ecNumber>
    </recommendedName>
</protein>
<dbReference type="GO" id="GO:0005737">
    <property type="term" value="C:cytoplasm"/>
    <property type="evidence" value="ECO:0007669"/>
    <property type="project" value="UniProtKB-SubCell"/>
</dbReference>
<evidence type="ECO:0000256" key="2">
    <source>
        <dbReference type="ARBA" id="ARBA00001460"/>
    </source>
</evidence>
<evidence type="ECO:0000313" key="14">
    <source>
        <dbReference type="Proteomes" id="UP001168575"/>
    </source>
</evidence>
<dbReference type="Proteomes" id="UP001168575">
    <property type="component" value="Unassembled WGS sequence"/>
</dbReference>
<evidence type="ECO:0000256" key="11">
    <source>
        <dbReference type="HAMAP-Rule" id="MF_01021"/>
    </source>
</evidence>
<comment type="caution">
    <text evidence="13">The sequence shown here is derived from an EMBL/GenBank/DDBJ whole genome shotgun (WGS) entry which is preliminary data.</text>
</comment>
<dbReference type="GO" id="GO:0004635">
    <property type="term" value="F:phosphoribosyl-AMP cyclohydrolase activity"/>
    <property type="evidence" value="ECO:0007669"/>
    <property type="project" value="UniProtKB-UniRule"/>
</dbReference>
<feature type="binding site" evidence="11">
    <location>
        <position position="108"/>
    </location>
    <ligand>
        <name>Zn(2+)</name>
        <dbReference type="ChEBI" id="CHEBI:29105"/>
        <note>ligand shared between dimeric partners</note>
    </ligand>
</feature>
<comment type="subunit">
    <text evidence="11">Homodimer.</text>
</comment>
<evidence type="ECO:0000256" key="4">
    <source>
        <dbReference type="ARBA" id="ARBA00005204"/>
    </source>
</evidence>
<feature type="domain" description="Phosphoribosyl-AMP cyclohydrolase" evidence="12">
    <location>
        <begin position="37"/>
        <end position="110"/>
    </location>
</feature>
<evidence type="ECO:0000256" key="9">
    <source>
        <dbReference type="ARBA" id="ARBA00022801"/>
    </source>
</evidence>
<reference evidence="13" key="1">
    <citation type="submission" date="2023-07" db="EMBL/GenBank/DDBJ databases">
        <title>Between Cages and Wild: Unraveling the Impact of Captivity on Animal Microbiomes and Antimicrobial Resistance.</title>
        <authorList>
            <person name="Schmartz G.P."/>
            <person name="Rehner J."/>
            <person name="Schuff M.J."/>
            <person name="Becker S.L."/>
            <person name="Kravczyk M."/>
            <person name="Gurevich A."/>
            <person name="Francke R."/>
            <person name="Mueller R."/>
            <person name="Keller V."/>
            <person name="Keller A."/>
        </authorList>
    </citation>
    <scope>NUCLEOTIDE SEQUENCE</scope>
    <source>
        <strain evidence="13">S12M_St_49</strain>
    </source>
</reference>
<dbReference type="AlphaFoldDB" id="A0AA43RHG2"/>
<comment type="function">
    <text evidence="11">Catalyzes the hydrolysis of the adenine ring of phosphoribosyl-AMP.</text>
</comment>
<comment type="catalytic activity">
    <reaction evidence="2">
        <text>1-(5-phospho-beta-D-ribosyl)-ATP + H2O = 1-(5-phospho-beta-D-ribosyl)-5'-AMP + diphosphate + H(+)</text>
        <dbReference type="Rhea" id="RHEA:22828"/>
        <dbReference type="ChEBI" id="CHEBI:15377"/>
        <dbReference type="ChEBI" id="CHEBI:15378"/>
        <dbReference type="ChEBI" id="CHEBI:33019"/>
        <dbReference type="ChEBI" id="CHEBI:59457"/>
        <dbReference type="ChEBI" id="CHEBI:73183"/>
        <dbReference type="EC" id="3.6.1.31"/>
    </reaction>
</comment>
<feature type="binding site" evidence="11">
    <location>
        <position position="88"/>
    </location>
    <ligand>
        <name>Mg(2+)</name>
        <dbReference type="ChEBI" id="CHEBI:18420"/>
    </ligand>
</feature>
<keyword evidence="11" id="KW-0460">Magnesium</keyword>
<keyword evidence="8 11" id="KW-0028">Amino-acid biosynthesis</keyword>
<dbReference type="EMBL" id="JAUMVS010000062">
    <property type="protein sequence ID" value="MDO4841897.1"/>
    <property type="molecule type" value="Genomic_DNA"/>
</dbReference>
<name>A0AA43RHG2_9ACTN</name>
<evidence type="ECO:0000256" key="8">
    <source>
        <dbReference type="ARBA" id="ARBA00022605"/>
    </source>
</evidence>
<proteinExistence type="inferred from homology"/>
<sequence length="116" mass="13200">MAEAFTYDETILDSLKFDNKGLIPCVVQQHDTGEVLMVAWMNRESVKLTLETGKTWFWSRSRQELWNKGATSGNYQIVLELVADCDFDTLLAKVDSEGPACHTGNRTCFFNEITKE</sequence>
<keyword evidence="11" id="KW-0479">Metal-binding</keyword>
<evidence type="ECO:0000313" key="13">
    <source>
        <dbReference type="EMBL" id="MDO4841897.1"/>
    </source>
</evidence>
<feature type="binding site" evidence="11">
    <location>
        <position position="101"/>
    </location>
    <ligand>
        <name>Zn(2+)</name>
        <dbReference type="ChEBI" id="CHEBI:29105"/>
        <note>ligand shared between dimeric partners</note>
    </ligand>
</feature>
<dbReference type="GO" id="GO:0000287">
    <property type="term" value="F:magnesium ion binding"/>
    <property type="evidence" value="ECO:0007669"/>
    <property type="project" value="UniProtKB-UniRule"/>
</dbReference>
<evidence type="ECO:0000256" key="1">
    <source>
        <dbReference type="ARBA" id="ARBA00000024"/>
    </source>
</evidence>
<dbReference type="GO" id="GO:0000105">
    <property type="term" value="P:L-histidine biosynthetic process"/>
    <property type="evidence" value="ECO:0007669"/>
    <property type="project" value="UniProtKB-UniRule"/>
</dbReference>
<evidence type="ECO:0000256" key="5">
    <source>
        <dbReference type="ARBA" id="ARBA00007731"/>
    </source>
</evidence>
<evidence type="ECO:0000256" key="10">
    <source>
        <dbReference type="ARBA" id="ARBA00023102"/>
    </source>
</evidence>
<keyword evidence="9 11" id="KW-0378">Hydrolase</keyword>
<feature type="binding site" evidence="11">
    <location>
        <position position="85"/>
    </location>
    <ligand>
        <name>Zn(2+)</name>
        <dbReference type="ChEBI" id="CHEBI:29105"/>
        <note>ligand shared between dimeric partners</note>
    </ligand>
</feature>
<evidence type="ECO:0000256" key="7">
    <source>
        <dbReference type="ARBA" id="ARBA00022490"/>
    </source>
</evidence>
<comment type="cofactor">
    <cofactor evidence="11">
        <name>Zn(2+)</name>
        <dbReference type="ChEBI" id="CHEBI:29105"/>
    </cofactor>
    <text evidence="11">Binds 1 zinc ion per subunit.</text>
</comment>
<dbReference type="PANTHER" id="PTHR42945">
    <property type="entry name" value="HISTIDINE BIOSYNTHESIS BIFUNCTIONAL PROTEIN"/>
    <property type="match status" value="1"/>
</dbReference>
<organism evidence="13 14">
    <name type="scientific">Phoenicibacter congonensis</name>
    <dbReference type="NCBI Taxonomy" id="1944646"/>
    <lineage>
        <taxon>Bacteria</taxon>
        <taxon>Bacillati</taxon>
        <taxon>Actinomycetota</taxon>
        <taxon>Coriobacteriia</taxon>
        <taxon>Eggerthellales</taxon>
        <taxon>Eggerthellaceae</taxon>
        <taxon>Phoenicibacter</taxon>
    </lineage>
</organism>
<dbReference type="Gene3D" id="3.10.20.810">
    <property type="entry name" value="Phosphoribosyl-AMP cyclohydrolase"/>
    <property type="match status" value="1"/>
</dbReference>
<keyword evidence="11" id="KW-0862">Zinc</keyword>
<dbReference type="FunFam" id="3.10.20.810:FF:000001">
    <property type="entry name" value="Histidine biosynthesis bifunctional protein HisIE"/>
    <property type="match status" value="1"/>
</dbReference>
<keyword evidence="10 11" id="KW-0368">Histidine biosynthesis</keyword>
<dbReference type="GO" id="GO:0008270">
    <property type="term" value="F:zinc ion binding"/>
    <property type="evidence" value="ECO:0007669"/>
    <property type="project" value="UniProtKB-UniRule"/>
</dbReference>
<dbReference type="InterPro" id="IPR026660">
    <property type="entry name" value="PRA-CH"/>
</dbReference>
<comment type="cofactor">
    <cofactor evidence="11">
        <name>Mg(2+)</name>
        <dbReference type="ChEBI" id="CHEBI:18420"/>
    </cofactor>
    <text evidence="11">Binds 1 Mg(2+) ion per subunit.</text>
</comment>